<keyword evidence="1" id="KW-0614">Plasmid</keyword>
<organism evidence="1 2">
    <name type="scientific">Candidatus Sarcina troglodytae</name>
    <dbReference type="NCBI Taxonomy" id="2726954"/>
    <lineage>
        <taxon>Bacteria</taxon>
        <taxon>Bacillati</taxon>
        <taxon>Bacillota</taxon>
        <taxon>Clostridia</taxon>
        <taxon>Eubacteriales</taxon>
        <taxon>Clostridiaceae</taxon>
        <taxon>Sarcina</taxon>
    </lineage>
</organism>
<proteinExistence type="predicted"/>
<keyword evidence="2" id="KW-1185">Reference proteome</keyword>
<evidence type="ECO:0000313" key="1">
    <source>
        <dbReference type="EMBL" id="QPJ86722.1"/>
    </source>
</evidence>
<dbReference type="EMBL" id="CP051758">
    <property type="protein sequence ID" value="QPJ86722.1"/>
    <property type="molecule type" value="Genomic_DNA"/>
</dbReference>
<gene>
    <name evidence="1" type="ORF">HH195_12175</name>
</gene>
<name>A0ACD1BGY1_9CLOT</name>
<protein>
    <submittedName>
        <fullName evidence="1">Phage terminase small subunit P27 family</fullName>
    </submittedName>
</protein>
<reference evidence="1" key="1">
    <citation type="submission" date="2020-04" db="EMBL/GenBank/DDBJ databases">
        <title>A novel bacterium ('Candidatus Sarcina troglodytae' sp. nov.) linked to a protracted, uniformly lethal epizootic among sanctuary western chimpanzees (Pan troglodytes verus) in Sierra Leone.</title>
        <authorList>
            <person name="Owens L.A."/>
            <person name="Colitti B."/>
            <person name="Hirji I."/>
            <person name="Pizaro A."/>
            <person name="Jaffe J.E."/>
            <person name="Moittie S."/>
            <person name="Bishop-Lilly K.A."/>
            <person name="Estrella L.A."/>
            <person name="Voegtly L.J."/>
            <person name="Kuhn J.H."/>
            <person name="Suen G."/>
            <person name="Deblois C.L."/>
            <person name="Dunn C."/>
            <person name="Juan-Salles C."/>
            <person name="Goldberg T.L."/>
        </authorList>
    </citation>
    <scope>NUCLEOTIDE SEQUENCE</scope>
    <source>
        <strain evidence="1">JB2</strain>
    </source>
</reference>
<sequence length="155" mass="17680">MARPSKAIGLATGKIGKDKIQARIEQEKKLKGKSDKLKPPSYLTKGAKKVFKFVLDELKEGDILCNADIFVLEQLALTVDKCKTFEEMMQNETDIAKIDKISKIYDRYAKYLSRYFNELCLSPQSRAKIGALKVNAQEEEQDPLLTALRERNSYE</sequence>
<geneLocation type="plasmid" evidence="1 2">
    <name>p4</name>
</geneLocation>
<dbReference type="Proteomes" id="UP000594603">
    <property type="component" value="Plasmid p4"/>
</dbReference>
<accession>A0ACD1BGY1</accession>
<evidence type="ECO:0000313" key="2">
    <source>
        <dbReference type="Proteomes" id="UP000594603"/>
    </source>
</evidence>